<gene>
    <name evidence="3" type="ORF">I9Y29_005568</name>
</gene>
<name>A0A8H9QHE4_CITFR</name>
<organism evidence="3">
    <name type="scientific">Citrobacter freundii</name>
    <dbReference type="NCBI Taxonomy" id="546"/>
    <lineage>
        <taxon>Bacteria</taxon>
        <taxon>Pseudomonadati</taxon>
        <taxon>Pseudomonadota</taxon>
        <taxon>Gammaproteobacteria</taxon>
        <taxon>Enterobacterales</taxon>
        <taxon>Enterobacteriaceae</taxon>
        <taxon>Citrobacter</taxon>
        <taxon>Citrobacter freundii complex</taxon>
    </lineage>
</organism>
<dbReference type="RefSeq" id="WP_008321087.1">
    <property type="nucleotide sequence ID" value="NZ_CP038653.1"/>
</dbReference>
<comment type="caution">
    <text evidence="3">The sequence shown here is derived from an EMBL/GenBank/DDBJ whole genome shotgun (WGS) entry which is preliminary data.</text>
</comment>
<evidence type="ECO:0000259" key="2">
    <source>
        <dbReference type="Pfam" id="PF25202"/>
    </source>
</evidence>
<protein>
    <submittedName>
        <fullName evidence="3">DUF262 domain-containing protein</fullName>
    </submittedName>
</protein>
<dbReference type="EMBL" id="DACSXJ010000100">
    <property type="protein sequence ID" value="HAT3901045.1"/>
    <property type="molecule type" value="Genomic_DNA"/>
</dbReference>
<dbReference type="Pfam" id="PF25202">
    <property type="entry name" value="DUF7834"/>
    <property type="match status" value="1"/>
</dbReference>
<dbReference type="AlphaFoldDB" id="A0A8H9QHE4"/>
<reference evidence="3" key="2">
    <citation type="submission" date="2020-09" db="EMBL/GenBank/DDBJ databases">
        <authorList>
            <consortium name="NCBI Pathogen Detection Project"/>
        </authorList>
    </citation>
    <scope>NUCLEOTIDE SEQUENCE</scope>
    <source>
        <strain evidence="3">O50</strain>
    </source>
</reference>
<dbReference type="PANTHER" id="PTHR35149:SF2">
    <property type="entry name" value="DUF262 DOMAIN-CONTAINING PROTEIN"/>
    <property type="match status" value="1"/>
</dbReference>
<dbReference type="Pfam" id="PF03235">
    <property type="entry name" value="GmrSD_N"/>
    <property type="match status" value="1"/>
</dbReference>
<sequence length="486" mass="56616">MTIKQPVEVCMMDFATLCDNGATLQLDHYQRPYVWDRHKVNQLLEDLDEFRHSGNGQKVYYLGTLLLHRNDEKKARYVIDGQQRLSTLAVLYHTLHNELPKGLEFHYRSPISARNLRVARKLMSEHRESALEPSIVEQLCFTVITVEREDLAFTFFDTQNFRGVPLKATDLLKAYHLRAVNGPNVRHVESLQQICARRWEHVQMAGPRRQDCEQQDFAPELFQFYLWRARNWRGNKKMEREDHDSLLEAFQQQSVGGGEIDEIPLYPGYHNQFANSLKLQSSDDYRLALNPLQISGSAANLPFTLRQPIHKGICFFLYAQKYASLLDALLYQENTCHELEAFREFYRRVVRANAYYLQELFNLALLMYVDRFGYQHLLTFAVGLELVLGGLRLEKSYIFKESPLKYLRDAPYNLLDEICGAYRPQEVMAFLRSEIERSKGYGNAVSIVLSKGVQGRYLNALLNYFNLDDIPEGDSWVLKGWLGMEK</sequence>
<dbReference type="InterPro" id="IPR057156">
    <property type="entry name" value="DUF7834"/>
</dbReference>
<evidence type="ECO:0000313" key="3">
    <source>
        <dbReference type="EMBL" id="HAT3901045.1"/>
    </source>
</evidence>
<proteinExistence type="predicted"/>
<feature type="domain" description="GmrSD restriction endonucleases N-terminal" evidence="1">
    <location>
        <begin position="17"/>
        <end position="176"/>
    </location>
</feature>
<dbReference type="InterPro" id="IPR004919">
    <property type="entry name" value="GmrSD_N"/>
</dbReference>
<dbReference type="Proteomes" id="UP000855471">
    <property type="component" value="Unassembled WGS sequence"/>
</dbReference>
<reference evidence="3" key="1">
    <citation type="journal article" date="2018" name="Genome Biol.">
        <title>SKESA: strategic k-mer extension for scrupulous assemblies.</title>
        <authorList>
            <person name="Souvorov A."/>
            <person name="Agarwala R."/>
            <person name="Lipman D.J."/>
        </authorList>
    </citation>
    <scope>NUCLEOTIDE SEQUENCE</scope>
    <source>
        <strain evidence="3">O50</strain>
    </source>
</reference>
<evidence type="ECO:0000259" key="1">
    <source>
        <dbReference type="Pfam" id="PF03235"/>
    </source>
</evidence>
<dbReference type="PANTHER" id="PTHR35149">
    <property type="entry name" value="SLL5132 PROTEIN"/>
    <property type="match status" value="1"/>
</dbReference>
<accession>A0A8H9QHE4</accession>
<feature type="domain" description="DUF7834" evidence="2">
    <location>
        <begin position="192"/>
        <end position="438"/>
    </location>
</feature>